<sequence>MVLLHGFSILYILFSLQSCNGVQVIVKDEKKSAMLFSSIVLPCHYTTHSSQTAVVQWWYKSYCTDRTRDSFTFPESLGVHVSDLGAKSHLDCSDNSRTVRIVASAQGSSMTLAEHYKGRDISIINKADLRIGQLQWGDSGVYFCKVVISDDLEGKNDGQVELLVQGRTGVLDDILPEFDLEIMPEWVFVGVVVLGSVLFVLLVGICWCQCCPHSCCCYVRCCCCPDTCCCPKHLYEAGKMAKSGQPPQIAMYQPYYVPGVPMVPVVPPAASSINGPTLTTVSRSAENNIAGVHSGYRLQASQGQDAMKVVYYAERDLAHFHPTKGGSHPSDSLSELSSLHDGDMDFRQTYRQVQRKALPPISDHMEEPRIRTASIGHGLRSSHYQSNHSLDEHDHRWNCRSEHLPRKAFDARGRTGSLDELEEFAVSYGPHGRQRGDFRGPQQDFEMGPRSRDHPMSYRDGPRYSRDDDDDDWRRRGSPPSPPKRRNTADSERYLARQRSYDDTYLNTLLERKFRGHGERGGRADDDSDTPSKGSSKKSSDCYNSRSPGNRPEEDDPLPPYSESEAERFRTQEHVGRERYRTADPAMQPFSYTRPAHGLSHTLHERREDRDKPRKLTTHLSRDSLIV</sequence>
<name>A0A9J8DHL9_CYPCA</name>
<keyword evidence="7 12" id="KW-0472">Membrane</keyword>
<dbReference type="Ensembl" id="ENSCCRT00000028155.2">
    <property type="protein sequence ID" value="ENSCCRP00000181749.1"/>
    <property type="gene ID" value="ENSCCRG00000014048.2"/>
</dbReference>
<dbReference type="InterPro" id="IPR051874">
    <property type="entry name" value="Ig-like_domain-LISCH7"/>
</dbReference>
<feature type="region of interest" description="Disordered" evidence="11">
    <location>
        <begin position="427"/>
        <end position="499"/>
    </location>
</feature>
<reference evidence="15" key="1">
    <citation type="submission" date="2025-08" db="UniProtKB">
        <authorList>
            <consortium name="Ensembl"/>
        </authorList>
    </citation>
    <scope>IDENTIFICATION</scope>
</reference>
<dbReference type="GO" id="GO:0012505">
    <property type="term" value="C:endomembrane system"/>
    <property type="evidence" value="ECO:0007669"/>
    <property type="project" value="UniProtKB-SubCell"/>
</dbReference>
<evidence type="ECO:0000256" key="2">
    <source>
        <dbReference type="ARBA" id="ARBA00009491"/>
    </source>
</evidence>
<dbReference type="AlphaFoldDB" id="A0A9J8DHL9"/>
<organism evidence="15 16">
    <name type="scientific">Cyprinus carpio carpio</name>
    <dbReference type="NCBI Taxonomy" id="630221"/>
    <lineage>
        <taxon>Eukaryota</taxon>
        <taxon>Metazoa</taxon>
        <taxon>Chordata</taxon>
        <taxon>Craniata</taxon>
        <taxon>Vertebrata</taxon>
        <taxon>Euteleostomi</taxon>
        <taxon>Actinopterygii</taxon>
        <taxon>Neopterygii</taxon>
        <taxon>Teleostei</taxon>
        <taxon>Ostariophysi</taxon>
        <taxon>Cypriniformes</taxon>
        <taxon>Cyprinidae</taxon>
        <taxon>Cyprininae</taxon>
        <taxon>Cyprinus</taxon>
    </lineage>
</organism>
<evidence type="ECO:0000256" key="12">
    <source>
        <dbReference type="SAM" id="Phobius"/>
    </source>
</evidence>
<feature type="compositionally biased region" description="Basic and acidic residues" evidence="11">
    <location>
        <begin position="602"/>
        <end position="614"/>
    </location>
</feature>
<dbReference type="GO" id="GO:0031016">
    <property type="term" value="P:pancreas development"/>
    <property type="evidence" value="ECO:0007669"/>
    <property type="project" value="TreeGrafter"/>
</dbReference>
<accession>A0A9J8DHL9</accession>
<comment type="similarity">
    <text evidence="2">Belongs to the immunoglobulin superfamily. LISCH7 family.</text>
</comment>
<evidence type="ECO:0000256" key="9">
    <source>
        <dbReference type="ARBA" id="ARBA00023319"/>
    </source>
</evidence>
<feature type="chain" id="PRO_5039896207" evidence="13">
    <location>
        <begin position="22"/>
        <end position="627"/>
    </location>
</feature>
<evidence type="ECO:0000313" key="15">
    <source>
        <dbReference type="Ensembl" id="ENSCCRP00000181749.1"/>
    </source>
</evidence>
<feature type="domain" description="Immunoglobulin" evidence="14">
    <location>
        <begin position="28"/>
        <end position="165"/>
    </location>
</feature>
<keyword evidence="3" id="KW-0796">Tight junction</keyword>
<keyword evidence="5" id="KW-0965">Cell junction</keyword>
<keyword evidence="16" id="KW-1185">Reference proteome</keyword>
<evidence type="ECO:0000256" key="8">
    <source>
        <dbReference type="ARBA" id="ARBA00023157"/>
    </source>
</evidence>
<evidence type="ECO:0000256" key="1">
    <source>
        <dbReference type="ARBA" id="ARBA00004435"/>
    </source>
</evidence>
<dbReference type="InterPro" id="IPR008664">
    <property type="entry name" value="LISCH7"/>
</dbReference>
<dbReference type="OMA" id="AESHICT"/>
<dbReference type="Pfam" id="PF05624">
    <property type="entry name" value="LSR"/>
    <property type="match status" value="1"/>
</dbReference>
<feature type="compositionally biased region" description="Basic and acidic residues" evidence="11">
    <location>
        <begin position="447"/>
        <end position="466"/>
    </location>
</feature>
<evidence type="ECO:0000313" key="16">
    <source>
        <dbReference type="Proteomes" id="UP001108240"/>
    </source>
</evidence>
<protein>
    <submittedName>
        <fullName evidence="15">Immunoglobulin-like domain containing receptor 2</fullName>
    </submittedName>
</protein>
<comment type="subcellular location">
    <subcellularLocation>
        <location evidence="1">Cell junction</location>
        <location evidence="1">Tight junction</location>
    </subcellularLocation>
    <subcellularLocation>
        <location evidence="10">Endomembrane system</location>
        <topology evidence="10">Single-pass type I membrane protein</topology>
    </subcellularLocation>
</comment>
<evidence type="ECO:0000256" key="7">
    <source>
        <dbReference type="ARBA" id="ARBA00023136"/>
    </source>
</evidence>
<feature type="compositionally biased region" description="Basic and acidic residues" evidence="11">
    <location>
        <begin position="487"/>
        <end position="499"/>
    </location>
</feature>
<evidence type="ECO:0000256" key="3">
    <source>
        <dbReference type="ARBA" id="ARBA00022427"/>
    </source>
</evidence>
<dbReference type="PANTHER" id="PTHR15923:SF0">
    <property type="entry name" value="IMMUNOGLOBULIN-LIKE DOMAIN-CONTAINING RECEPTOR 2"/>
    <property type="match status" value="1"/>
</dbReference>
<proteinExistence type="inferred from homology"/>
<evidence type="ECO:0000256" key="5">
    <source>
        <dbReference type="ARBA" id="ARBA00022949"/>
    </source>
</evidence>
<feature type="region of interest" description="Disordered" evidence="11">
    <location>
        <begin position="512"/>
        <end position="627"/>
    </location>
</feature>
<evidence type="ECO:0000256" key="4">
    <source>
        <dbReference type="ARBA" id="ARBA00022692"/>
    </source>
</evidence>
<dbReference type="GO" id="GO:0005923">
    <property type="term" value="C:bicellular tight junction"/>
    <property type="evidence" value="ECO:0007669"/>
    <property type="project" value="UniProtKB-SubCell"/>
</dbReference>
<keyword evidence="8" id="KW-1015">Disulfide bond</keyword>
<dbReference type="GeneTree" id="ENSGT00950000183058"/>
<dbReference type="SMART" id="SM00409">
    <property type="entry name" value="IG"/>
    <property type="match status" value="1"/>
</dbReference>
<evidence type="ECO:0000256" key="11">
    <source>
        <dbReference type="SAM" id="MobiDB-lite"/>
    </source>
</evidence>
<dbReference type="GO" id="GO:0016020">
    <property type="term" value="C:membrane"/>
    <property type="evidence" value="ECO:0007669"/>
    <property type="project" value="TreeGrafter"/>
</dbReference>
<feature type="compositionally biased region" description="Basic and acidic residues" evidence="11">
    <location>
        <begin position="565"/>
        <end position="582"/>
    </location>
</feature>
<evidence type="ECO:0000256" key="13">
    <source>
        <dbReference type="SAM" id="SignalP"/>
    </source>
</evidence>
<evidence type="ECO:0000256" key="10">
    <source>
        <dbReference type="ARBA" id="ARBA00046288"/>
    </source>
</evidence>
<feature type="compositionally biased region" description="Basic and acidic residues" evidence="11">
    <location>
        <begin position="512"/>
        <end position="525"/>
    </location>
</feature>
<feature type="signal peptide" evidence="13">
    <location>
        <begin position="1"/>
        <end position="21"/>
    </location>
</feature>
<dbReference type="InterPro" id="IPR036179">
    <property type="entry name" value="Ig-like_dom_sf"/>
</dbReference>
<keyword evidence="9" id="KW-0393">Immunoglobulin domain</keyword>
<keyword evidence="4 12" id="KW-0812">Transmembrane</keyword>
<reference evidence="15" key="2">
    <citation type="submission" date="2025-09" db="UniProtKB">
        <authorList>
            <consortium name="Ensembl"/>
        </authorList>
    </citation>
    <scope>IDENTIFICATION</scope>
</reference>
<dbReference type="PANTHER" id="PTHR15923">
    <property type="entry name" value="TRANSMEMBRANE AND IMMUNOGLOBULIN DOMAIN-CONTAINING PROTEIN"/>
    <property type="match status" value="1"/>
</dbReference>
<keyword evidence="13" id="KW-0732">Signal</keyword>
<evidence type="ECO:0000256" key="6">
    <source>
        <dbReference type="ARBA" id="ARBA00022989"/>
    </source>
</evidence>
<dbReference type="InterPro" id="IPR013783">
    <property type="entry name" value="Ig-like_fold"/>
</dbReference>
<dbReference type="InterPro" id="IPR003599">
    <property type="entry name" value="Ig_sub"/>
</dbReference>
<feature type="transmembrane region" description="Helical" evidence="12">
    <location>
        <begin position="186"/>
        <end position="207"/>
    </location>
</feature>
<dbReference type="Proteomes" id="UP001108240">
    <property type="component" value="Unplaced"/>
</dbReference>
<evidence type="ECO:0000259" key="14">
    <source>
        <dbReference type="SMART" id="SM00409"/>
    </source>
</evidence>
<keyword evidence="6 12" id="KW-1133">Transmembrane helix</keyword>
<dbReference type="SUPFAM" id="SSF48726">
    <property type="entry name" value="Immunoglobulin"/>
    <property type="match status" value="1"/>
</dbReference>
<dbReference type="Gene3D" id="2.60.40.10">
    <property type="entry name" value="Immunoglobulins"/>
    <property type="match status" value="1"/>
</dbReference>